<dbReference type="EMBL" id="ML976674">
    <property type="protein sequence ID" value="KAF1974589.1"/>
    <property type="molecule type" value="Genomic_DNA"/>
</dbReference>
<proteinExistence type="predicted"/>
<organism evidence="1 2">
    <name type="scientific">Bimuria novae-zelandiae CBS 107.79</name>
    <dbReference type="NCBI Taxonomy" id="1447943"/>
    <lineage>
        <taxon>Eukaryota</taxon>
        <taxon>Fungi</taxon>
        <taxon>Dikarya</taxon>
        <taxon>Ascomycota</taxon>
        <taxon>Pezizomycotina</taxon>
        <taxon>Dothideomycetes</taxon>
        <taxon>Pleosporomycetidae</taxon>
        <taxon>Pleosporales</taxon>
        <taxon>Massarineae</taxon>
        <taxon>Didymosphaeriaceae</taxon>
        <taxon>Bimuria</taxon>
    </lineage>
</organism>
<keyword evidence="2" id="KW-1185">Reference proteome</keyword>
<reference evidence="1" key="1">
    <citation type="journal article" date="2020" name="Stud. Mycol.">
        <title>101 Dothideomycetes genomes: a test case for predicting lifestyles and emergence of pathogens.</title>
        <authorList>
            <person name="Haridas S."/>
            <person name="Albert R."/>
            <person name="Binder M."/>
            <person name="Bloem J."/>
            <person name="Labutti K."/>
            <person name="Salamov A."/>
            <person name="Andreopoulos B."/>
            <person name="Baker S."/>
            <person name="Barry K."/>
            <person name="Bills G."/>
            <person name="Bluhm B."/>
            <person name="Cannon C."/>
            <person name="Castanera R."/>
            <person name="Culley D."/>
            <person name="Daum C."/>
            <person name="Ezra D."/>
            <person name="Gonzalez J."/>
            <person name="Henrissat B."/>
            <person name="Kuo A."/>
            <person name="Liang C."/>
            <person name="Lipzen A."/>
            <person name="Lutzoni F."/>
            <person name="Magnuson J."/>
            <person name="Mondo S."/>
            <person name="Nolan M."/>
            <person name="Ohm R."/>
            <person name="Pangilinan J."/>
            <person name="Park H.-J."/>
            <person name="Ramirez L."/>
            <person name="Alfaro M."/>
            <person name="Sun H."/>
            <person name="Tritt A."/>
            <person name="Yoshinaga Y."/>
            <person name="Zwiers L.-H."/>
            <person name="Turgeon B."/>
            <person name="Goodwin S."/>
            <person name="Spatafora J."/>
            <person name="Crous P."/>
            <person name="Grigoriev I."/>
        </authorList>
    </citation>
    <scope>NUCLEOTIDE SEQUENCE</scope>
    <source>
        <strain evidence="1">CBS 107.79</strain>
    </source>
</reference>
<gene>
    <name evidence="1" type="ORF">BU23DRAFT_96034</name>
</gene>
<dbReference type="AlphaFoldDB" id="A0A6A5VDZ9"/>
<protein>
    <submittedName>
        <fullName evidence="1">Uncharacterized protein</fullName>
    </submittedName>
</protein>
<dbReference type="Proteomes" id="UP000800036">
    <property type="component" value="Unassembled WGS sequence"/>
</dbReference>
<name>A0A6A5VDZ9_9PLEO</name>
<evidence type="ECO:0000313" key="1">
    <source>
        <dbReference type="EMBL" id="KAF1974589.1"/>
    </source>
</evidence>
<evidence type="ECO:0000313" key="2">
    <source>
        <dbReference type="Proteomes" id="UP000800036"/>
    </source>
</evidence>
<sequence length="192" mass="22122">MLFHILLHAMDSAGTKLNSFEVIACVSAFDCLQSGYMSHSLKICLRAWTLCLDSLFDGRSRLLPLVRRCEAGDSCAEHYNQAMIDQPEVMLIETLNRLRKLKVTGLEIIDTQRNYPRRPHVDAVERDRQLRTQIGQSLPKFSLPDLELFVLKYAIADEVNLRVIYMTHSSTLERLIFDNVEIREGTWKSFCT</sequence>
<accession>A0A6A5VDZ9</accession>